<evidence type="ECO:0000313" key="2">
    <source>
        <dbReference type="EMBL" id="CCD43237.1"/>
    </source>
</evidence>
<feature type="region of interest" description="Disordered" evidence="1">
    <location>
        <begin position="64"/>
        <end position="96"/>
    </location>
</feature>
<proteinExistence type="predicted"/>
<dbReference type="AlphaFoldDB" id="G2XR69"/>
<reference evidence="3" key="1">
    <citation type="journal article" date="2011" name="PLoS Genet.">
        <title>Genomic analysis of the necrotrophic fungal pathogens Sclerotinia sclerotiorum and Botrytis cinerea.</title>
        <authorList>
            <person name="Amselem J."/>
            <person name="Cuomo C.A."/>
            <person name="van Kan J.A."/>
            <person name="Viaud M."/>
            <person name="Benito E.P."/>
            <person name="Couloux A."/>
            <person name="Coutinho P.M."/>
            <person name="de Vries R.P."/>
            <person name="Dyer P.S."/>
            <person name="Fillinger S."/>
            <person name="Fournier E."/>
            <person name="Gout L."/>
            <person name="Hahn M."/>
            <person name="Kohn L."/>
            <person name="Lapalu N."/>
            <person name="Plummer K.M."/>
            <person name="Pradier J.M."/>
            <person name="Quevillon E."/>
            <person name="Sharon A."/>
            <person name="Simon A."/>
            <person name="ten Have A."/>
            <person name="Tudzynski B."/>
            <person name="Tudzynski P."/>
            <person name="Wincker P."/>
            <person name="Andrew M."/>
            <person name="Anthouard V."/>
            <person name="Beever R.E."/>
            <person name="Beffa R."/>
            <person name="Benoit I."/>
            <person name="Bouzid O."/>
            <person name="Brault B."/>
            <person name="Chen Z."/>
            <person name="Choquer M."/>
            <person name="Collemare J."/>
            <person name="Cotton P."/>
            <person name="Danchin E.G."/>
            <person name="Da Silva C."/>
            <person name="Gautier A."/>
            <person name="Giraud C."/>
            <person name="Giraud T."/>
            <person name="Gonzalez C."/>
            <person name="Grossetete S."/>
            <person name="Guldener U."/>
            <person name="Henrissat B."/>
            <person name="Howlett B.J."/>
            <person name="Kodira C."/>
            <person name="Kretschmer M."/>
            <person name="Lappartient A."/>
            <person name="Leroch M."/>
            <person name="Levis C."/>
            <person name="Mauceli E."/>
            <person name="Neuveglise C."/>
            <person name="Oeser B."/>
            <person name="Pearson M."/>
            <person name="Poulain J."/>
            <person name="Poussereau N."/>
            <person name="Quesneville H."/>
            <person name="Rascle C."/>
            <person name="Schumacher J."/>
            <person name="Segurens B."/>
            <person name="Sexton A."/>
            <person name="Silva E."/>
            <person name="Sirven C."/>
            <person name="Soanes D.M."/>
            <person name="Talbot N.J."/>
            <person name="Templeton M."/>
            <person name="Yandava C."/>
            <person name="Yarden O."/>
            <person name="Zeng Q."/>
            <person name="Rollins J.A."/>
            <person name="Lebrun M.H."/>
            <person name="Dickman M."/>
        </authorList>
    </citation>
    <scope>NUCLEOTIDE SEQUENCE [LARGE SCALE GENOMIC DNA]</scope>
    <source>
        <strain evidence="3">T4</strain>
    </source>
</reference>
<dbReference type="OrthoDB" id="10468053at2759"/>
<gene>
    <name evidence="2" type="ORF">BofuT4_uP013460.1</name>
</gene>
<organism evidence="2 3">
    <name type="scientific">Botryotinia fuckeliana (strain T4)</name>
    <name type="common">Noble rot fungus</name>
    <name type="synonym">Botrytis cinerea</name>
    <dbReference type="NCBI Taxonomy" id="999810"/>
    <lineage>
        <taxon>Eukaryota</taxon>
        <taxon>Fungi</taxon>
        <taxon>Dikarya</taxon>
        <taxon>Ascomycota</taxon>
        <taxon>Pezizomycotina</taxon>
        <taxon>Leotiomycetes</taxon>
        <taxon>Helotiales</taxon>
        <taxon>Sclerotiniaceae</taxon>
        <taxon>Botrytis</taxon>
    </lineage>
</organism>
<feature type="compositionally biased region" description="Basic and acidic residues" evidence="1">
    <location>
        <begin position="75"/>
        <end position="85"/>
    </location>
</feature>
<accession>G2XR69</accession>
<name>G2XR69_BOTF4</name>
<dbReference type="HOGENOM" id="CLU_2359446_0_0_1"/>
<evidence type="ECO:0000256" key="1">
    <source>
        <dbReference type="SAM" id="MobiDB-lite"/>
    </source>
</evidence>
<sequence>MLRKYTSSIYGVPSRKGESYAMNTEITLGDVGSSKLRDLERSAGPGHEKIQGLHQANPKHLARITKEPVGGKSSDAPDTKRDSDFKLNGIPEPIIR</sequence>
<dbReference type="Proteomes" id="UP000008177">
    <property type="component" value="Unplaced contigs"/>
</dbReference>
<protein>
    <submittedName>
        <fullName evidence="2">Uncharacterized protein</fullName>
    </submittedName>
</protein>
<evidence type="ECO:0000313" key="3">
    <source>
        <dbReference type="Proteomes" id="UP000008177"/>
    </source>
</evidence>
<dbReference type="InParanoid" id="G2XR69"/>
<dbReference type="EMBL" id="FQ790255">
    <property type="protein sequence ID" value="CCD43237.1"/>
    <property type="molecule type" value="Genomic_DNA"/>
</dbReference>